<protein>
    <submittedName>
        <fullName evidence="2">Uncharacterized protein</fullName>
    </submittedName>
</protein>
<evidence type="ECO:0000256" key="1">
    <source>
        <dbReference type="SAM" id="Phobius"/>
    </source>
</evidence>
<keyword evidence="1" id="KW-1133">Transmembrane helix</keyword>
<gene>
    <name evidence="2" type="ORF">FJT64_020361</name>
</gene>
<organism evidence="2 3">
    <name type="scientific">Amphibalanus amphitrite</name>
    <name type="common">Striped barnacle</name>
    <name type="synonym">Balanus amphitrite</name>
    <dbReference type="NCBI Taxonomy" id="1232801"/>
    <lineage>
        <taxon>Eukaryota</taxon>
        <taxon>Metazoa</taxon>
        <taxon>Ecdysozoa</taxon>
        <taxon>Arthropoda</taxon>
        <taxon>Crustacea</taxon>
        <taxon>Multicrustacea</taxon>
        <taxon>Cirripedia</taxon>
        <taxon>Thoracica</taxon>
        <taxon>Thoracicalcarea</taxon>
        <taxon>Balanomorpha</taxon>
        <taxon>Balanoidea</taxon>
        <taxon>Balanidae</taxon>
        <taxon>Amphibalaninae</taxon>
        <taxon>Amphibalanus</taxon>
    </lineage>
</organism>
<dbReference type="AlphaFoldDB" id="A0A6A4X0S4"/>
<evidence type="ECO:0000313" key="2">
    <source>
        <dbReference type="EMBL" id="KAF0308408.1"/>
    </source>
</evidence>
<keyword evidence="1" id="KW-0472">Membrane</keyword>
<accession>A0A6A4X0S4</accession>
<comment type="caution">
    <text evidence="2">The sequence shown here is derived from an EMBL/GenBank/DDBJ whole genome shotgun (WGS) entry which is preliminary data.</text>
</comment>
<feature type="transmembrane region" description="Helical" evidence="1">
    <location>
        <begin position="114"/>
        <end position="132"/>
    </location>
</feature>
<sequence length="163" mass="19562">MDLRRRLCLVQGDVKSLSHPLGVHGLHDVLNCGNDLRLDFVNWNLVLNYLYLLHRDFMLYNLRVLRLLVLHNLNVLRLHVLLYNLNVFYGHLLLHNLSILRLYFLLHKLCILRLVRYNLIIVRLCFMFHLLFNQPYNLYISRLLGRHCMLISRQRVLLILGQL</sequence>
<name>A0A6A4X0S4_AMPAM</name>
<proteinExistence type="predicted"/>
<keyword evidence="3" id="KW-1185">Reference proteome</keyword>
<keyword evidence="1" id="KW-0812">Transmembrane</keyword>
<dbReference type="EMBL" id="VIIS01000487">
    <property type="protein sequence ID" value="KAF0308408.1"/>
    <property type="molecule type" value="Genomic_DNA"/>
</dbReference>
<feature type="transmembrane region" description="Helical" evidence="1">
    <location>
        <begin position="88"/>
        <end position="107"/>
    </location>
</feature>
<evidence type="ECO:0000313" key="3">
    <source>
        <dbReference type="Proteomes" id="UP000440578"/>
    </source>
</evidence>
<reference evidence="2 3" key="1">
    <citation type="submission" date="2019-07" db="EMBL/GenBank/DDBJ databases">
        <title>Draft genome assembly of a fouling barnacle, Amphibalanus amphitrite (Darwin, 1854): The first reference genome for Thecostraca.</title>
        <authorList>
            <person name="Kim W."/>
        </authorList>
    </citation>
    <scope>NUCLEOTIDE SEQUENCE [LARGE SCALE GENOMIC DNA]</scope>
    <source>
        <strain evidence="2">SNU_AA5</strain>
        <tissue evidence="2">Soma without cirri and trophi</tissue>
    </source>
</reference>
<dbReference type="Proteomes" id="UP000440578">
    <property type="component" value="Unassembled WGS sequence"/>
</dbReference>